<protein>
    <submittedName>
        <fullName evidence="2">Uncharacterized protein</fullName>
    </submittedName>
</protein>
<sequence length="59" mass="6645">MTRKGEGMVNRITRNRTTIRKRKMRSTECVGKAGRSTQPTRIIRQGKGDRGRVGARSEG</sequence>
<organism evidence="2 3">
    <name type="scientific">Portunus trituberculatus</name>
    <name type="common">Swimming crab</name>
    <name type="synonym">Neptunus trituberculatus</name>
    <dbReference type="NCBI Taxonomy" id="210409"/>
    <lineage>
        <taxon>Eukaryota</taxon>
        <taxon>Metazoa</taxon>
        <taxon>Ecdysozoa</taxon>
        <taxon>Arthropoda</taxon>
        <taxon>Crustacea</taxon>
        <taxon>Multicrustacea</taxon>
        <taxon>Malacostraca</taxon>
        <taxon>Eumalacostraca</taxon>
        <taxon>Eucarida</taxon>
        <taxon>Decapoda</taxon>
        <taxon>Pleocyemata</taxon>
        <taxon>Brachyura</taxon>
        <taxon>Eubrachyura</taxon>
        <taxon>Portunoidea</taxon>
        <taxon>Portunidae</taxon>
        <taxon>Portuninae</taxon>
        <taxon>Portunus</taxon>
    </lineage>
</organism>
<dbReference type="AlphaFoldDB" id="A0A5B7IYJ3"/>
<reference evidence="2 3" key="1">
    <citation type="submission" date="2019-05" db="EMBL/GenBank/DDBJ databases">
        <title>Another draft genome of Portunus trituberculatus and its Hox gene families provides insights of decapod evolution.</title>
        <authorList>
            <person name="Jeong J.-H."/>
            <person name="Song I."/>
            <person name="Kim S."/>
            <person name="Choi T."/>
            <person name="Kim D."/>
            <person name="Ryu S."/>
            <person name="Kim W."/>
        </authorList>
    </citation>
    <scope>NUCLEOTIDE SEQUENCE [LARGE SCALE GENOMIC DNA]</scope>
    <source>
        <tissue evidence="2">Muscle</tissue>
    </source>
</reference>
<evidence type="ECO:0000313" key="2">
    <source>
        <dbReference type="EMBL" id="MPC87379.1"/>
    </source>
</evidence>
<accession>A0A5B7IYJ3</accession>
<evidence type="ECO:0000313" key="3">
    <source>
        <dbReference type="Proteomes" id="UP000324222"/>
    </source>
</evidence>
<keyword evidence="3" id="KW-1185">Reference proteome</keyword>
<comment type="caution">
    <text evidence="2">The sequence shown here is derived from an EMBL/GenBank/DDBJ whole genome shotgun (WGS) entry which is preliminary data.</text>
</comment>
<gene>
    <name evidence="2" type="ORF">E2C01_082240</name>
</gene>
<feature type="region of interest" description="Disordered" evidence="1">
    <location>
        <begin position="21"/>
        <end position="59"/>
    </location>
</feature>
<dbReference type="Proteomes" id="UP000324222">
    <property type="component" value="Unassembled WGS sequence"/>
</dbReference>
<feature type="compositionally biased region" description="Basic and acidic residues" evidence="1">
    <location>
        <begin position="46"/>
        <end position="59"/>
    </location>
</feature>
<evidence type="ECO:0000256" key="1">
    <source>
        <dbReference type="SAM" id="MobiDB-lite"/>
    </source>
</evidence>
<proteinExistence type="predicted"/>
<dbReference type="EMBL" id="VSRR010074334">
    <property type="protein sequence ID" value="MPC87379.1"/>
    <property type="molecule type" value="Genomic_DNA"/>
</dbReference>
<name>A0A5B7IYJ3_PORTR</name>